<dbReference type="Gene3D" id="1.20.142.20">
    <property type="match status" value="1"/>
</dbReference>
<keyword evidence="2" id="KW-1185">Reference proteome</keyword>
<dbReference type="InterPro" id="IPR001784">
    <property type="entry name" value="Bunya_nucleocap"/>
</dbReference>
<dbReference type="EMBL" id="KM817739">
    <property type="protein sequence ID" value="AJG39311.1"/>
    <property type="molecule type" value="Viral_cRNA"/>
</dbReference>
<protein>
    <submittedName>
        <fullName evidence="1">Nucleocapsid protein</fullName>
    </submittedName>
</protein>
<dbReference type="RefSeq" id="YP_009300683.1">
    <property type="nucleotide sequence ID" value="NC_031223.1"/>
</dbReference>
<evidence type="ECO:0000313" key="2">
    <source>
        <dbReference type="Proteomes" id="UP000201782"/>
    </source>
</evidence>
<keyword evidence="1" id="KW-0543">Viral nucleoprotein</keyword>
<sequence>MSSTKAFVERNVNAAEQAFEIDRPIAVNDWSPKFGYKTFEEYYGKILGHEECSTYFKIADKIRAHTTSNKGKTIRYRLGENLHVPIFHPSGKEDKIDAGALTARRFGGYMAKLVYERIQAGDKDYLVCINKIAAKAGIEKPEKAGEAAKIYWSLAPGAESHYDSFGLYPYAHEAIKRIQPSRYNMKSKVDNYIGLHKAARMRCVDNVGASASGLITINEFLDTEEGIAALKVCVDQINKALGKSNVGEGSTRAVFAKLQGALKNILEVNE</sequence>
<keyword evidence="1" id="KW-0946">Virion</keyword>
<evidence type="ECO:0000313" key="1">
    <source>
        <dbReference type="EMBL" id="AJG39311.1"/>
    </source>
</evidence>
<dbReference type="KEGG" id="vg:29122458"/>
<reference evidence="1 2" key="1">
    <citation type="journal article" date="2015" name="Elife">
        <title>Unprecedented genomic diversity of RNA viruses in arthropods reveals the ancestry of negative-sense RNA viruses.</title>
        <authorList>
            <person name="Li C.X."/>
            <person name="Shi M."/>
            <person name="Tian J.H."/>
            <person name="Lin X.D."/>
            <person name="Kang Y.J."/>
            <person name="Chen L.J."/>
            <person name="Qin X.C."/>
            <person name="Xu J."/>
            <person name="Holmes E.C."/>
            <person name="Zhang Y.Z."/>
        </authorList>
    </citation>
    <scope>NUCLEOTIDE SEQUENCE [LARGE SCALE GENOMIC DNA]</scope>
    <source>
        <strain evidence="1 2">QSA02</strain>
    </source>
</reference>
<dbReference type="InterPro" id="IPR043012">
    <property type="entry name" value="Bunya_nucleocap_N"/>
</dbReference>
<dbReference type="GO" id="GO:0019013">
    <property type="term" value="C:viral nucleocapsid"/>
    <property type="evidence" value="ECO:0007669"/>
    <property type="project" value="UniProtKB-KW"/>
</dbReference>
<gene>
    <name evidence="1" type="primary">N</name>
</gene>
<dbReference type="Pfam" id="PF00952">
    <property type="entry name" value="Bunya_nucleocap"/>
    <property type="match status" value="1"/>
</dbReference>
<dbReference type="GeneID" id="29122458"/>
<accession>A0A0B5KS64</accession>
<organism evidence="1 2">
    <name type="scientific">Shuangao Insect Virus 1</name>
    <dbReference type="NCBI Taxonomy" id="1608075"/>
    <lineage>
        <taxon>Viruses</taxon>
        <taxon>Riboviria</taxon>
        <taxon>Orthornavirae</taxon>
        <taxon>Negarnaviricota</taxon>
        <taxon>Polyploviricotina</taxon>
        <taxon>Bunyaviricetes</taxon>
        <taxon>Elliovirales</taxon>
        <taxon>Peribunyaviridae</taxon>
        <taxon>Shangavirus</taxon>
        <taxon>Shangavirus shuangaoense</taxon>
    </lineage>
</organism>
<proteinExistence type="predicted"/>
<name>A0A0B5KS64_9VIRU</name>
<dbReference type="Proteomes" id="UP000201782">
    <property type="component" value="Genome"/>
</dbReference>